<dbReference type="GeneID" id="26842535"/>
<keyword evidence="2" id="KW-0134">Cell wall</keyword>
<evidence type="ECO:0000313" key="5">
    <source>
        <dbReference type="EMBL" id="KRZ98709.1"/>
    </source>
</evidence>
<accession>A0A0V1PR45</accession>
<dbReference type="EMBL" id="LMYN01000224">
    <property type="protein sequence ID" value="KRZ98709.1"/>
    <property type="molecule type" value="Genomic_DNA"/>
</dbReference>
<dbReference type="OrthoDB" id="3358371at2759"/>
<reference evidence="5 6" key="1">
    <citation type="submission" date="2015-11" db="EMBL/GenBank/DDBJ databases">
        <title>The genome of Debaryomyces fabryi.</title>
        <authorList>
            <person name="Tafer H."/>
            <person name="Lopandic K."/>
        </authorList>
    </citation>
    <scope>NUCLEOTIDE SEQUENCE [LARGE SCALE GENOMIC DNA]</scope>
    <source>
        <strain evidence="5 6">CBS 789</strain>
    </source>
</reference>
<proteinExistence type="predicted"/>
<protein>
    <submittedName>
        <fullName evidence="5">Uncharacterized protein</fullName>
    </submittedName>
</protein>
<evidence type="ECO:0000256" key="2">
    <source>
        <dbReference type="ARBA" id="ARBA00022512"/>
    </source>
</evidence>
<comment type="caution">
    <text evidence="5">The sequence shown here is derived from an EMBL/GenBank/DDBJ whole genome shotgun (WGS) entry which is preliminary data.</text>
</comment>
<evidence type="ECO:0000256" key="4">
    <source>
        <dbReference type="ARBA" id="ARBA00023180"/>
    </source>
</evidence>
<keyword evidence="3" id="KW-0732">Signal</keyword>
<comment type="subcellular location">
    <subcellularLocation>
        <location evidence="1">Secreted</location>
        <location evidence="1">Cell wall</location>
    </subcellularLocation>
</comment>
<evidence type="ECO:0000313" key="6">
    <source>
        <dbReference type="Proteomes" id="UP000054251"/>
    </source>
</evidence>
<evidence type="ECO:0000256" key="1">
    <source>
        <dbReference type="ARBA" id="ARBA00004191"/>
    </source>
</evidence>
<dbReference type="Proteomes" id="UP000054251">
    <property type="component" value="Unassembled WGS sequence"/>
</dbReference>
<dbReference type="AlphaFoldDB" id="A0A0V1PR45"/>
<evidence type="ECO:0000256" key="3">
    <source>
        <dbReference type="ARBA" id="ARBA00022729"/>
    </source>
</evidence>
<dbReference type="RefSeq" id="XP_015464812.1">
    <property type="nucleotide sequence ID" value="XM_015614355.1"/>
</dbReference>
<organism evidence="5 6">
    <name type="scientific">Debaryomyces fabryi</name>
    <dbReference type="NCBI Taxonomy" id="58627"/>
    <lineage>
        <taxon>Eukaryota</taxon>
        <taxon>Fungi</taxon>
        <taxon>Dikarya</taxon>
        <taxon>Ascomycota</taxon>
        <taxon>Saccharomycotina</taxon>
        <taxon>Pichiomycetes</taxon>
        <taxon>Debaryomycetaceae</taxon>
        <taxon>Debaryomyces</taxon>
    </lineage>
</organism>
<name>A0A0V1PR45_9ASCO</name>
<keyword evidence="6" id="KW-1185">Reference proteome</keyword>
<dbReference type="GO" id="GO:0009277">
    <property type="term" value="C:fungal-type cell wall"/>
    <property type="evidence" value="ECO:0007669"/>
    <property type="project" value="UniProtKB-ARBA"/>
</dbReference>
<dbReference type="Pfam" id="PF13928">
    <property type="entry name" value="Flocculin_t3"/>
    <property type="match status" value="1"/>
</dbReference>
<dbReference type="InterPro" id="IPR025928">
    <property type="entry name" value="Flocculin_t3_rpt"/>
</dbReference>
<sequence length="123" mass="13805">MASSLSVQNEAPSTSTDIQTTIVTVTFCYRDQCSEIPVTTGVTVVTEEETVYLRSKPIKSAFFAPAMFMQNFIAEFGPRQLGDGTYGILYLIQIKECLLLILRAIPENMLALFLQIQIDMREK</sequence>
<keyword evidence="4" id="KW-0325">Glycoprotein</keyword>
<keyword evidence="2" id="KW-0964">Secreted</keyword>
<gene>
    <name evidence="5" type="ORF">AC631_05526</name>
</gene>